<dbReference type="SUPFAM" id="SSF47203">
    <property type="entry name" value="Acyl-CoA dehydrogenase C-terminal domain-like"/>
    <property type="match status" value="1"/>
</dbReference>
<evidence type="ECO:0000256" key="6">
    <source>
        <dbReference type="RuleBase" id="RU362125"/>
    </source>
</evidence>
<name>A0A974NX75_9SPHN</name>
<keyword evidence="4 6" id="KW-0274">FAD</keyword>
<dbReference type="GO" id="GO:0050660">
    <property type="term" value="F:flavin adenine dinucleotide binding"/>
    <property type="evidence" value="ECO:0007669"/>
    <property type="project" value="InterPro"/>
</dbReference>
<feature type="domain" description="Acyl-CoA oxidase/dehydrogenase middle" evidence="8">
    <location>
        <begin position="136"/>
        <end position="229"/>
    </location>
</feature>
<organism evidence="10 11">
    <name type="scientific">Sphingomonas aliaeris</name>
    <dbReference type="NCBI Taxonomy" id="2759526"/>
    <lineage>
        <taxon>Bacteria</taxon>
        <taxon>Pseudomonadati</taxon>
        <taxon>Pseudomonadota</taxon>
        <taxon>Alphaproteobacteria</taxon>
        <taxon>Sphingomonadales</taxon>
        <taxon>Sphingomonadaceae</taxon>
        <taxon>Sphingomonas</taxon>
    </lineage>
</organism>
<dbReference type="InterPro" id="IPR046373">
    <property type="entry name" value="Acyl-CoA_Oxase/DH_mid-dom_sf"/>
</dbReference>
<dbReference type="GO" id="GO:0016627">
    <property type="term" value="F:oxidoreductase activity, acting on the CH-CH group of donors"/>
    <property type="evidence" value="ECO:0007669"/>
    <property type="project" value="InterPro"/>
</dbReference>
<dbReference type="SUPFAM" id="SSF56645">
    <property type="entry name" value="Acyl-CoA dehydrogenase NM domain-like"/>
    <property type="match status" value="1"/>
</dbReference>
<dbReference type="PANTHER" id="PTHR43292:SF3">
    <property type="entry name" value="ACYL-COA DEHYDROGENASE FADE29"/>
    <property type="match status" value="1"/>
</dbReference>
<evidence type="ECO:0000313" key="11">
    <source>
        <dbReference type="Proteomes" id="UP000595894"/>
    </source>
</evidence>
<comment type="cofactor">
    <cofactor evidence="1 6">
        <name>FAD</name>
        <dbReference type="ChEBI" id="CHEBI:57692"/>
    </cofactor>
</comment>
<dbReference type="Gene3D" id="2.40.110.10">
    <property type="entry name" value="Butyryl-CoA Dehydrogenase, subunit A, domain 2"/>
    <property type="match status" value="1"/>
</dbReference>
<dbReference type="PANTHER" id="PTHR43292">
    <property type="entry name" value="ACYL-COA DEHYDROGENASE"/>
    <property type="match status" value="1"/>
</dbReference>
<dbReference type="InterPro" id="IPR006091">
    <property type="entry name" value="Acyl-CoA_Oxase/DH_mid-dom"/>
</dbReference>
<dbReference type="Proteomes" id="UP000595894">
    <property type="component" value="Chromosome"/>
</dbReference>
<evidence type="ECO:0000256" key="2">
    <source>
        <dbReference type="ARBA" id="ARBA00009347"/>
    </source>
</evidence>
<dbReference type="Pfam" id="PF02771">
    <property type="entry name" value="Acyl-CoA_dh_N"/>
    <property type="match status" value="1"/>
</dbReference>
<dbReference type="GO" id="GO:0005886">
    <property type="term" value="C:plasma membrane"/>
    <property type="evidence" value="ECO:0007669"/>
    <property type="project" value="TreeGrafter"/>
</dbReference>
<dbReference type="InterPro" id="IPR013786">
    <property type="entry name" value="AcylCoA_DH/ox_N"/>
</dbReference>
<dbReference type="Gene3D" id="1.20.140.10">
    <property type="entry name" value="Butyryl-CoA Dehydrogenase, subunit A, domain 3"/>
    <property type="match status" value="1"/>
</dbReference>
<proteinExistence type="inferred from homology"/>
<keyword evidence="3 6" id="KW-0285">Flavoprotein</keyword>
<evidence type="ECO:0000313" key="10">
    <source>
        <dbReference type="EMBL" id="QQV78545.1"/>
    </source>
</evidence>
<evidence type="ECO:0000256" key="5">
    <source>
        <dbReference type="ARBA" id="ARBA00023002"/>
    </source>
</evidence>
<dbReference type="Pfam" id="PF02770">
    <property type="entry name" value="Acyl-CoA_dh_M"/>
    <property type="match status" value="1"/>
</dbReference>
<evidence type="ECO:0000259" key="9">
    <source>
        <dbReference type="Pfam" id="PF02771"/>
    </source>
</evidence>
<dbReference type="Gene3D" id="1.10.540.10">
    <property type="entry name" value="Acyl-CoA dehydrogenase/oxidase, N-terminal domain"/>
    <property type="match status" value="1"/>
</dbReference>
<keyword evidence="5 6" id="KW-0560">Oxidoreductase</keyword>
<feature type="domain" description="Acyl-CoA dehydrogenase/oxidase C-terminal" evidence="7">
    <location>
        <begin position="241"/>
        <end position="399"/>
    </location>
</feature>
<comment type="similarity">
    <text evidence="2 6">Belongs to the acyl-CoA dehydrogenase family.</text>
</comment>
<evidence type="ECO:0000256" key="1">
    <source>
        <dbReference type="ARBA" id="ARBA00001974"/>
    </source>
</evidence>
<dbReference type="InterPro" id="IPR037069">
    <property type="entry name" value="AcylCoA_DH/ox_N_sf"/>
</dbReference>
<evidence type="ECO:0000256" key="4">
    <source>
        <dbReference type="ARBA" id="ARBA00022827"/>
    </source>
</evidence>
<dbReference type="InterPro" id="IPR009075">
    <property type="entry name" value="AcylCo_DH/oxidase_C"/>
</dbReference>
<dbReference type="AlphaFoldDB" id="A0A974NX75"/>
<reference evidence="11" key="1">
    <citation type="submission" date="2020-09" db="EMBL/GenBank/DDBJ databases">
        <title>Sphingomonas sp., a new species isolated from pork steak.</title>
        <authorList>
            <person name="Heidler von Heilborn D."/>
        </authorList>
    </citation>
    <scope>NUCLEOTIDE SEQUENCE [LARGE SCALE GENOMIC DNA]</scope>
</reference>
<gene>
    <name evidence="10" type="ORF">H5J25_07970</name>
</gene>
<sequence length="405" mass="44037">MAFAAELDAPASPIDTFRKDARDWLAANFPPALKGKDNAMSAIDGPTDLSPDEAAWKAAVGEKGWGVPGWPKQYGGGGLSKAEIRVLQEEMGRIGAWNPIGGMGVMMFGPTLLEYGTEEQKQEHIPPIARGEIRWCQGYSEPGAGSDLASLQMFAEDKGDHYIVNGQKTWTSGGQWADKCFALVRTDKTKKHEGISFLLIDMHSPGVEVKPIRLISGSSPFCETFFTNVSVPKGNLVGREGEGWTIGKRLLQHERSSLSGGGSTARMFAGKPMGALAKDYRGTDEQGRVSDSDLRMRIVRHEMDSRAFALTLRRAAMEAKSNQGPSAATSIMKNVGARITQDRAELSIEIMGMNGLGWEGEGFTEAELNQTRTWLWGKAVSIYGGSSEIQNNVIAKRILGMLDHQ</sequence>
<keyword evidence="11" id="KW-1185">Reference proteome</keyword>
<dbReference type="RefSeq" id="WP_202095526.1">
    <property type="nucleotide sequence ID" value="NZ_CP061035.1"/>
</dbReference>
<evidence type="ECO:0000259" key="7">
    <source>
        <dbReference type="Pfam" id="PF00441"/>
    </source>
</evidence>
<dbReference type="InterPro" id="IPR009100">
    <property type="entry name" value="AcylCoA_DH/oxidase_NM_dom_sf"/>
</dbReference>
<protein>
    <submittedName>
        <fullName evidence="10">Acyl-CoA dehydrogenase family protein</fullName>
    </submittedName>
</protein>
<feature type="domain" description="Acyl-CoA dehydrogenase/oxidase N-terminal" evidence="9">
    <location>
        <begin position="17"/>
        <end position="132"/>
    </location>
</feature>
<accession>A0A974NX75</accession>
<evidence type="ECO:0000256" key="3">
    <source>
        <dbReference type="ARBA" id="ARBA00022630"/>
    </source>
</evidence>
<evidence type="ECO:0000259" key="8">
    <source>
        <dbReference type="Pfam" id="PF02770"/>
    </source>
</evidence>
<dbReference type="Pfam" id="PF00441">
    <property type="entry name" value="Acyl-CoA_dh_1"/>
    <property type="match status" value="1"/>
</dbReference>
<dbReference type="InterPro" id="IPR052161">
    <property type="entry name" value="Mycobact_Acyl-CoA_DH"/>
</dbReference>
<dbReference type="KEGG" id="sari:H5J25_07970"/>
<dbReference type="EMBL" id="CP061035">
    <property type="protein sequence ID" value="QQV78545.1"/>
    <property type="molecule type" value="Genomic_DNA"/>
</dbReference>
<dbReference type="InterPro" id="IPR036250">
    <property type="entry name" value="AcylCo_DH-like_C"/>
</dbReference>